<evidence type="ECO:0000256" key="2">
    <source>
        <dbReference type="ARBA" id="ARBA00022475"/>
    </source>
</evidence>
<evidence type="ECO:0000256" key="4">
    <source>
        <dbReference type="ARBA" id="ARBA00022692"/>
    </source>
</evidence>
<evidence type="ECO:0000256" key="7">
    <source>
        <dbReference type="ARBA" id="ARBA00023065"/>
    </source>
</evidence>
<dbReference type="GO" id="GO:0005886">
    <property type="term" value="C:plasma membrane"/>
    <property type="evidence" value="ECO:0007669"/>
    <property type="project" value="UniProtKB-SubCell"/>
</dbReference>
<feature type="transmembrane region" description="Helical" evidence="12">
    <location>
        <begin position="97"/>
        <end position="119"/>
    </location>
</feature>
<dbReference type="AlphaFoldDB" id="A0A238HFF2"/>
<keyword evidence="8 12" id="KW-0472">Membrane</keyword>
<evidence type="ECO:0000256" key="12">
    <source>
        <dbReference type="HAMAP-Rule" id="MF_00454"/>
    </source>
</evidence>
<dbReference type="PANTHER" id="PTHR28259:SF1">
    <property type="entry name" value="FLUORIDE EXPORT PROTEIN 1-RELATED"/>
    <property type="match status" value="1"/>
</dbReference>
<evidence type="ECO:0000256" key="11">
    <source>
        <dbReference type="ARBA" id="ARBA00035585"/>
    </source>
</evidence>
<evidence type="ECO:0000313" key="15">
    <source>
        <dbReference type="Proteomes" id="UP000215450"/>
    </source>
</evidence>
<dbReference type="EMBL" id="FXUV02000022">
    <property type="protein sequence ID" value="SNB68562.1"/>
    <property type="molecule type" value="Genomic_DNA"/>
</dbReference>
<evidence type="ECO:0000256" key="3">
    <source>
        <dbReference type="ARBA" id="ARBA00022519"/>
    </source>
</evidence>
<evidence type="ECO:0000256" key="1">
    <source>
        <dbReference type="ARBA" id="ARBA00004651"/>
    </source>
</evidence>
<name>A0A238HFF2_9NEIS</name>
<reference evidence="14" key="3">
    <citation type="submission" date="2017-06" db="EMBL/GenBank/DDBJ databases">
        <authorList>
            <person name="Kim H.J."/>
            <person name="Triplett B.A."/>
        </authorList>
    </citation>
    <scope>NUCLEOTIDE SEQUENCE [LARGE SCALE GENOMIC DNA]</scope>
    <source>
        <strain evidence="14">Kingella_eburonensis</strain>
    </source>
</reference>
<keyword evidence="9 12" id="KW-0407">Ion channel</keyword>
<feature type="binding site" evidence="12">
    <location>
        <position position="69"/>
    </location>
    <ligand>
        <name>Na(+)</name>
        <dbReference type="ChEBI" id="CHEBI:29101"/>
        <note>structural</note>
    </ligand>
</feature>
<keyword evidence="12" id="KW-0813">Transport</keyword>
<keyword evidence="3" id="KW-0997">Cell inner membrane</keyword>
<dbReference type="GO" id="GO:0062054">
    <property type="term" value="F:fluoride channel activity"/>
    <property type="evidence" value="ECO:0007669"/>
    <property type="project" value="UniProtKB-UniRule"/>
</dbReference>
<proteinExistence type="inferred from homology"/>
<dbReference type="Pfam" id="PF02537">
    <property type="entry name" value="CRCB"/>
    <property type="match status" value="1"/>
</dbReference>
<keyword evidence="5 12" id="KW-1133">Transmembrane helix</keyword>
<dbReference type="RefSeq" id="WP_219350279.1">
    <property type="nucleotide sequence ID" value="NZ_FXUV02000022.1"/>
</dbReference>
<evidence type="ECO:0000256" key="8">
    <source>
        <dbReference type="ARBA" id="ARBA00023136"/>
    </source>
</evidence>
<dbReference type="GO" id="GO:0140114">
    <property type="term" value="P:cellular detoxification of fluoride"/>
    <property type="evidence" value="ECO:0007669"/>
    <property type="project" value="UniProtKB-UniRule"/>
</dbReference>
<comment type="catalytic activity">
    <reaction evidence="11">
        <text>fluoride(in) = fluoride(out)</text>
        <dbReference type="Rhea" id="RHEA:76159"/>
        <dbReference type="ChEBI" id="CHEBI:17051"/>
    </reaction>
    <physiologicalReaction direction="left-to-right" evidence="11">
        <dbReference type="Rhea" id="RHEA:76160"/>
    </physiologicalReaction>
</comment>
<gene>
    <name evidence="12 13" type="primary">crcB</name>
    <name evidence="12" type="synonym">fluC</name>
    <name evidence="14" type="ORF">KEBURONENSIS_01226</name>
    <name evidence="13" type="ORF">KEBURONENSIS_01258</name>
</gene>
<keyword evidence="15" id="KW-1185">Reference proteome</keyword>
<dbReference type="InterPro" id="IPR003691">
    <property type="entry name" value="FluC"/>
</dbReference>
<dbReference type="PANTHER" id="PTHR28259">
    <property type="entry name" value="FLUORIDE EXPORT PROTEIN 1-RELATED"/>
    <property type="match status" value="1"/>
</dbReference>
<keyword evidence="6 12" id="KW-0915">Sodium</keyword>
<keyword evidence="2 12" id="KW-1003">Cell membrane</keyword>
<comment type="activity regulation">
    <text evidence="12">Na(+) is not transported, but it plays an essential structural role and its presence is essential for fluoride channel function.</text>
</comment>
<keyword evidence="7 12" id="KW-0406">Ion transport</keyword>
<feature type="transmembrane region" description="Helical" evidence="12">
    <location>
        <begin position="58"/>
        <end position="77"/>
    </location>
</feature>
<protein>
    <recommendedName>
        <fullName evidence="12">Fluoride-specific ion channel FluC</fullName>
    </recommendedName>
</protein>
<sequence length="123" mass="12870">MMNVLSIALGAVGGALLRWRLGAWLNGSLNALPLGTLVANLVGCFLIGVALAFRLPEFWKLLIVTGFLGSLTTFSTFSAELVAQIEQEKWGGLVAMLGLHIGGGVCVVALGAMFVKIILKSLA</sequence>
<organism evidence="13">
    <name type="scientific">Kingella negevensis</name>
    <dbReference type="NCBI Taxonomy" id="1522312"/>
    <lineage>
        <taxon>Bacteria</taxon>
        <taxon>Pseudomonadati</taxon>
        <taxon>Pseudomonadota</taxon>
        <taxon>Betaproteobacteria</taxon>
        <taxon>Neisseriales</taxon>
        <taxon>Neisseriaceae</taxon>
        <taxon>Kingella</taxon>
    </lineage>
</organism>
<dbReference type="Proteomes" id="UP000215450">
    <property type="component" value="Unassembled WGS sequence"/>
</dbReference>
<dbReference type="STRING" id="1522312.GCA_900177895_00509"/>
<accession>A0A238HFF2</accession>
<comment type="similarity">
    <text evidence="10 12">Belongs to the fluoride channel Fluc/FEX (TC 1.A.43) family.</text>
</comment>
<keyword evidence="12" id="KW-0479">Metal-binding</keyword>
<keyword evidence="4 12" id="KW-0812">Transmembrane</keyword>
<dbReference type="GO" id="GO:0046872">
    <property type="term" value="F:metal ion binding"/>
    <property type="evidence" value="ECO:0007669"/>
    <property type="project" value="UniProtKB-KW"/>
</dbReference>
<comment type="subcellular location">
    <subcellularLocation>
        <location evidence="1 12">Cell membrane</location>
        <topology evidence="1 12">Multi-pass membrane protein</topology>
    </subcellularLocation>
</comment>
<evidence type="ECO:0000313" key="13">
    <source>
        <dbReference type="EMBL" id="SMQ12247.1"/>
    </source>
</evidence>
<reference evidence="15" key="2">
    <citation type="submission" date="2017-06" db="EMBL/GenBank/DDBJ databases">
        <authorList>
            <person name="Laurent S."/>
        </authorList>
    </citation>
    <scope>NUCLEOTIDE SEQUENCE [LARGE SCALE GENOMIC DNA]</scope>
</reference>
<dbReference type="HAMAP" id="MF_00454">
    <property type="entry name" value="FluC"/>
    <property type="match status" value="1"/>
</dbReference>
<feature type="binding site" evidence="12">
    <location>
        <position position="72"/>
    </location>
    <ligand>
        <name>Na(+)</name>
        <dbReference type="ChEBI" id="CHEBI:29101"/>
        <note>structural</note>
    </ligand>
</feature>
<feature type="transmembrane region" description="Helical" evidence="12">
    <location>
        <begin position="32"/>
        <end position="53"/>
    </location>
</feature>
<evidence type="ECO:0000256" key="6">
    <source>
        <dbReference type="ARBA" id="ARBA00023053"/>
    </source>
</evidence>
<reference evidence="13" key="1">
    <citation type="submission" date="2017-05" db="EMBL/GenBank/DDBJ databases">
        <authorList>
            <person name="Song R."/>
            <person name="Chenine A.L."/>
            <person name="Ruprecht R.M."/>
        </authorList>
    </citation>
    <scope>NUCLEOTIDE SEQUENCE</scope>
    <source>
        <strain evidence="13">Kingella_eburonensis</strain>
    </source>
</reference>
<evidence type="ECO:0000256" key="10">
    <source>
        <dbReference type="ARBA" id="ARBA00035120"/>
    </source>
</evidence>
<evidence type="ECO:0000313" key="14">
    <source>
        <dbReference type="EMBL" id="SNB68562.1"/>
    </source>
</evidence>
<dbReference type="EMBL" id="FXUV01000018">
    <property type="protein sequence ID" value="SMQ12247.1"/>
    <property type="molecule type" value="Genomic_DNA"/>
</dbReference>
<comment type="function">
    <text evidence="12">Fluoride-specific ion channel. Important for reducing fluoride concentration in the cell, thus reducing its toxicity.</text>
</comment>
<evidence type="ECO:0000256" key="9">
    <source>
        <dbReference type="ARBA" id="ARBA00023303"/>
    </source>
</evidence>
<evidence type="ECO:0000256" key="5">
    <source>
        <dbReference type="ARBA" id="ARBA00022989"/>
    </source>
</evidence>